<keyword evidence="9 12" id="KW-1133">Transmembrane helix</keyword>
<sequence>MRAAAIAAVMRRESRLRTWLLLLIVSVVPSLLVGTSFPFTLTDLLLPLGPPLSHMAHAGLLFAGTFCILLIMAAELTRRKVRVPESSPGVGPTVSHVLQDLARRVGIEAEAQPFGGLRSRGIEAVAVGRRRIVRIATARLREVNTHPEAFRFTLAHELAHLAAGDPRADRWIACAYLAASVFMLVTFGSVLWEVGSTAATAWRFGPDAVAGSLRVAALPLAANAMSMGTLALLLFFERRSAMRLREFHADAVATALVGPGASAIDRLQGAGGGALTRWVRRLVSDHPEKHFRRRALSEHTVAFQADRILFVLQGYFAATVIEMLLQVLFVNASPNVSTLAERQQQLFLVLEHFPLTVTTLMVAAALLTFVSGLLVFRRVKVLADAAGARQVPARLVTQVPLLVGVGVGLALVSSQTVLWELSSLGWRLDAVVEADPDRASVYAAYLLGVVAAILLIIGDKGRWSLTRGGTAALAALPVAFALSAGLRFYIR</sequence>
<evidence type="ECO:0000256" key="8">
    <source>
        <dbReference type="ARBA" id="ARBA00022833"/>
    </source>
</evidence>
<keyword evidence="11 12" id="KW-0472">Membrane</keyword>
<dbReference type="Proteomes" id="UP000818323">
    <property type="component" value="Unassembled WGS sequence"/>
</dbReference>
<dbReference type="Pfam" id="PF01435">
    <property type="entry name" value="Peptidase_M48"/>
    <property type="match status" value="1"/>
</dbReference>
<evidence type="ECO:0000256" key="9">
    <source>
        <dbReference type="ARBA" id="ARBA00022989"/>
    </source>
</evidence>
<dbReference type="InterPro" id="IPR001915">
    <property type="entry name" value="Peptidase_M48"/>
</dbReference>
<dbReference type="PANTHER" id="PTHR43221">
    <property type="entry name" value="PROTEASE HTPX"/>
    <property type="match status" value="1"/>
</dbReference>
<feature type="transmembrane region" description="Helical" evidence="12">
    <location>
        <begin position="470"/>
        <end position="490"/>
    </location>
</feature>
<gene>
    <name evidence="14" type="ORF">GR303_07330</name>
</gene>
<evidence type="ECO:0000256" key="7">
    <source>
        <dbReference type="ARBA" id="ARBA00022801"/>
    </source>
</evidence>
<dbReference type="PANTHER" id="PTHR43221:SF1">
    <property type="entry name" value="PROTEASE HTPX"/>
    <property type="match status" value="1"/>
</dbReference>
<dbReference type="GO" id="GO:0008237">
    <property type="term" value="F:metallopeptidase activity"/>
    <property type="evidence" value="ECO:0007669"/>
    <property type="project" value="UniProtKB-KW"/>
</dbReference>
<accession>A0ABW9YYH4</accession>
<feature type="transmembrane region" description="Helical" evidence="12">
    <location>
        <begin position="439"/>
        <end position="458"/>
    </location>
</feature>
<keyword evidence="8" id="KW-0862">Zinc</keyword>
<organism evidence="14 15">
    <name type="scientific">Microvirga arsenatis</name>
    <dbReference type="NCBI Taxonomy" id="2692265"/>
    <lineage>
        <taxon>Bacteria</taxon>
        <taxon>Pseudomonadati</taxon>
        <taxon>Pseudomonadota</taxon>
        <taxon>Alphaproteobacteria</taxon>
        <taxon>Hyphomicrobiales</taxon>
        <taxon>Methylobacteriaceae</taxon>
        <taxon>Microvirga</taxon>
    </lineage>
</organism>
<proteinExistence type="predicted"/>
<name>A0ABW9YYH4_9HYPH</name>
<feature type="transmembrane region" description="Helical" evidence="12">
    <location>
        <begin position="171"/>
        <end position="192"/>
    </location>
</feature>
<dbReference type="Gene3D" id="3.30.2010.10">
    <property type="entry name" value="Metalloproteases ('zincins'), catalytic domain"/>
    <property type="match status" value="1"/>
</dbReference>
<feature type="transmembrane region" description="Helical" evidence="12">
    <location>
        <begin position="20"/>
        <end position="42"/>
    </location>
</feature>
<evidence type="ECO:0000256" key="6">
    <source>
        <dbReference type="ARBA" id="ARBA00022723"/>
    </source>
</evidence>
<evidence type="ECO:0000259" key="13">
    <source>
        <dbReference type="Pfam" id="PF01435"/>
    </source>
</evidence>
<evidence type="ECO:0000256" key="11">
    <source>
        <dbReference type="ARBA" id="ARBA00023136"/>
    </source>
</evidence>
<keyword evidence="6" id="KW-0479">Metal-binding</keyword>
<evidence type="ECO:0000313" key="14">
    <source>
        <dbReference type="EMBL" id="NBJ24168.1"/>
    </source>
</evidence>
<evidence type="ECO:0000256" key="5">
    <source>
        <dbReference type="ARBA" id="ARBA00022692"/>
    </source>
</evidence>
<dbReference type="InterPro" id="IPR050083">
    <property type="entry name" value="HtpX_protease"/>
</dbReference>
<keyword evidence="15" id="KW-1185">Reference proteome</keyword>
<comment type="subcellular location">
    <subcellularLocation>
        <location evidence="2">Cell membrane</location>
        <topology evidence="2">Multi-pass membrane protein</topology>
    </subcellularLocation>
</comment>
<dbReference type="RefSeq" id="WP_161722585.1">
    <property type="nucleotide sequence ID" value="NZ_JAAAXI010000004.1"/>
</dbReference>
<dbReference type="EMBL" id="JAAAXJ010000003">
    <property type="protein sequence ID" value="NBJ24168.1"/>
    <property type="molecule type" value="Genomic_DNA"/>
</dbReference>
<evidence type="ECO:0000256" key="2">
    <source>
        <dbReference type="ARBA" id="ARBA00004651"/>
    </source>
</evidence>
<feature type="transmembrane region" description="Helical" evidence="12">
    <location>
        <begin position="308"/>
        <end position="332"/>
    </location>
</feature>
<evidence type="ECO:0000313" key="15">
    <source>
        <dbReference type="Proteomes" id="UP000818323"/>
    </source>
</evidence>
<keyword evidence="4" id="KW-0645">Protease</keyword>
<evidence type="ECO:0000256" key="4">
    <source>
        <dbReference type="ARBA" id="ARBA00022670"/>
    </source>
</evidence>
<evidence type="ECO:0000256" key="3">
    <source>
        <dbReference type="ARBA" id="ARBA00022475"/>
    </source>
</evidence>
<feature type="transmembrane region" description="Helical" evidence="12">
    <location>
        <begin position="352"/>
        <end position="375"/>
    </location>
</feature>
<comment type="caution">
    <text evidence="14">The sequence shown here is derived from an EMBL/GenBank/DDBJ whole genome shotgun (WGS) entry which is preliminary data.</text>
</comment>
<feature type="transmembrane region" description="Helical" evidence="12">
    <location>
        <begin position="212"/>
        <end position="236"/>
    </location>
</feature>
<reference evidence="14 15" key="1">
    <citation type="submission" date="2020-01" db="EMBL/GenBank/DDBJ databases">
        <title>Microvirga sp. nov., an arsenate reduction bacterium isolated from Tibet hotspring sediments.</title>
        <authorList>
            <person name="Yuan C.-G."/>
        </authorList>
    </citation>
    <scope>NUCLEOTIDE SEQUENCE [LARGE SCALE GENOMIC DNA]</scope>
    <source>
        <strain evidence="14 15">SYSU G3D203</strain>
    </source>
</reference>
<evidence type="ECO:0000256" key="1">
    <source>
        <dbReference type="ARBA" id="ARBA00001947"/>
    </source>
</evidence>
<feature type="domain" description="Peptidase M48" evidence="13">
    <location>
        <begin position="94"/>
        <end position="298"/>
    </location>
</feature>
<feature type="transmembrane region" description="Helical" evidence="12">
    <location>
        <begin position="395"/>
        <end position="419"/>
    </location>
</feature>
<keyword evidence="5 12" id="KW-0812">Transmembrane</keyword>
<comment type="cofactor">
    <cofactor evidence="1">
        <name>Zn(2+)</name>
        <dbReference type="ChEBI" id="CHEBI:29105"/>
    </cofactor>
</comment>
<keyword evidence="7" id="KW-0378">Hydrolase</keyword>
<keyword evidence="3" id="KW-1003">Cell membrane</keyword>
<feature type="transmembrane region" description="Helical" evidence="12">
    <location>
        <begin position="54"/>
        <end position="74"/>
    </location>
</feature>
<protein>
    <submittedName>
        <fullName evidence="14">M48 family metalloprotease</fullName>
    </submittedName>
</protein>
<evidence type="ECO:0000256" key="10">
    <source>
        <dbReference type="ARBA" id="ARBA00023049"/>
    </source>
</evidence>
<evidence type="ECO:0000256" key="12">
    <source>
        <dbReference type="SAM" id="Phobius"/>
    </source>
</evidence>
<keyword evidence="10 14" id="KW-0482">Metalloprotease</keyword>